<dbReference type="PROSITE" id="PS50088">
    <property type="entry name" value="ANK_REPEAT"/>
    <property type="match status" value="6"/>
</dbReference>
<feature type="repeat" description="ANK" evidence="3">
    <location>
        <begin position="113"/>
        <end position="145"/>
    </location>
</feature>
<dbReference type="EMBL" id="VJMH01005149">
    <property type="protein sequence ID" value="KAF0699901.1"/>
    <property type="molecule type" value="Genomic_DNA"/>
</dbReference>
<gene>
    <name evidence="6" type="primary">Aste57867_9560</name>
    <name evidence="5" type="ORF">As57867_009522</name>
    <name evidence="6" type="ORF">ASTE57867_9560</name>
</gene>
<dbReference type="Gene3D" id="1.25.40.10">
    <property type="entry name" value="Tetratricopeptide repeat domain"/>
    <property type="match status" value="1"/>
</dbReference>
<dbReference type="GO" id="GO:0004672">
    <property type="term" value="F:protein kinase activity"/>
    <property type="evidence" value="ECO:0007669"/>
    <property type="project" value="InterPro"/>
</dbReference>
<evidence type="ECO:0000313" key="7">
    <source>
        <dbReference type="Proteomes" id="UP000332933"/>
    </source>
</evidence>
<name>A0A485KNH8_9STRA</name>
<proteinExistence type="predicted"/>
<feature type="repeat" description="ANK" evidence="3">
    <location>
        <begin position="47"/>
        <end position="79"/>
    </location>
</feature>
<evidence type="ECO:0000256" key="2">
    <source>
        <dbReference type="ARBA" id="ARBA00023043"/>
    </source>
</evidence>
<dbReference type="InterPro" id="IPR011009">
    <property type="entry name" value="Kinase-like_dom_sf"/>
</dbReference>
<keyword evidence="7" id="KW-1185">Reference proteome</keyword>
<reference evidence="5" key="2">
    <citation type="submission" date="2019-06" db="EMBL/GenBank/DDBJ databases">
        <title>Genomics analysis of Aphanomyces spp. identifies a new class of oomycete effector associated with host adaptation.</title>
        <authorList>
            <person name="Gaulin E."/>
        </authorList>
    </citation>
    <scope>NUCLEOTIDE SEQUENCE</scope>
    <source>
        <strain evidence="5">CBS 578.67</strain>
    </source>
</reference>
<evidence type="ECO:0000313" key="5">
    <source>
        <dbReference type="EMBL" id="KAF0699901.1"/>
    </source>
</evidence>
<dbReference type="InterPro" id="IPR002110">
    <property type="entry name" value="Ankyrin_rpt"/>
</dbReference>
<dbReference type="SMART" id="SM00248">
    <property type="entry name" value="ANK"/>
    <property type="match status" value="6"/>
</dbReference>
<dbReference type="CDD" id="cd00180">
    <property type="entry name" value="PKc"/>
    <property type="match status" value="1"/>
</dbReference>
<dbReference type="SMART" id="SM00220">
    <property type="entry name" value="S_TKc"/>
    <property type="match status" value="1"/>
</dbReference>
<accession>A0A485KNH8</accession>
<dbReference type="PROSITE" id="PS50297">
    <property type="entry name" value="ANK_REP_REGION"/>
    <property type="match status" value="6"/>
</dbReference>
<dbReference type="AlphaFoldDB" id="A0A485KNH8"/>
<feature type="domain" description="Protein kinase" evidence="4">
    <location>
        <begin position="472"/>
        <end position="737"/>
    </location>
</feature>
<dbReference type="EMBL" id="CAADRA010005170">
    <property type="protein sequence ID" value="VFT86439.1"/>
    <property type="molecule type" value="Genomic_DNA"/>
</dbReference>
<dbReference type="InterPro" id="IPR011990">
    <property type="entry name" value="TPR-like_helical_dom_sf"/>
</dbReference>
<dbReference type="GO" id="GO:0005524">
    <property type="term" value="F:ATP binding"/>
    <property type="evidence" value="ECO:0007669"/>
    <property type="project" value="InterPro"/>
</dbReference>
<evidence type="ECO:0000256" key="1">
    <source>
        <dbReference type="ARBA" id="ARBA00022737"/>
    </source>
</evidence>
<dbReference type="OrthoDB" id="194358at2759"/>
<organism evidence="6 7">
    <name type="scientific">Aphanomyces stellatus</name>
    <dbReference type="NCBI Taxonomy" id="120398"/>
    <lineage>
        <taxon>Eukaryota</taxon>
        <taxon>Sar</taxon>
        <taxon>Stramenopiles</taxon>
        <taxon>Oomycota</taxon>
        <taxon>Saprolegniomycetes</taxon>
        <taxon>Saprolegniales</taxon>
        <taxon>Verrucalvaceae</taxon>
        <taxon>Aphanomyces</taxon>
    </lineage>
</organism>
<reference evidence="6 7" key="1">
    <citation type="submission" date="2019-03" db="EMBL/GenBank/DDBJ databases">
        <authorList>
            <person name="Gaulin E."/>
            <person name="Dumas B."/>
        </authorList>
    </citation>
    <scope>NUCLEOTIDE SEQUENCE [LARGE SCALE GENOMIC DNA]</scope>
    <source>
        <strain evidence="6">CBS 568.67</strain>
    </source>
</reference>
<keyword evidence="2 3" id="KW-0040">ANK repeat</keyword>
<dbReference type="PRINTS" id="PR01415">
    <property type="entry name" value="ANKYRIN"/>
</dbReference>
<dbReference type="Pfam" id="PF12796">
    <property type="entry name" value="Ank_2"/>
    <property type="match status" value="1"/>
</dbReference>
<dbReference type="Gene3D" id="1.10.510.10">
    <property type="entry name" value="Transferase(Phosphotransferase) domain 1"/>
    <property type="match status" value="1"/>
</dbReference>
<dbReference type="SUPFAM" id="SSF48452">
    <property type="entry name" value="TPR-like"/>
    <property type="match status" value="1"/>
</dbReference>
<dbReference type="GO" id="GO:0004842">
    <property type="term" value="F:ubiquitin-protein transferase activity"/>
    <property type="evidence" value="ECO:0007669"/>
    <property type="project" value="TreeGrafter"/>
</dbReference>
<evidence type="ECO:0000259" key="4">
    <source>
        <dbReference type="PROSITE" id="PS50011"/>
    </source>
</evidence>
<protein>
    <submittedName>
        <fullName evidence="6">Aste57867_9560 protein</fullName>
    </submittedName>
</protein>
<evidence type="ECO:0000313" key="6">
    <source>
        <dbReference type="EMBL" id="VFT86439.1"/>
    </source>
</evidence>
<dbReference type="Pfam" id="PF00069">
    <property type="entry name" value="Pkinase"/>
    <property type="match status" value="1"/>
</dbReference>
<dbReference type="SUPFAM" id="SSF56112">
    <property type="entry name" value="Protein kinase-like (PK-like)"/>
    <property type="match status" value="1"/>
</dbReference>
<dbReference type="Proteomes" id="UP000332933">
    <property type="component" value="Unassembled WGS sequence"/>
</dbReference>
<feature type="repeat" description="ANK" evidence="3">
    <location>
        <begin position="179"/>
        <end position="211"/>
    </location>
</feature>
<dbReference type="InterPro" id="IPR036770">
    <property type="entry name" value="Ankyrin_rpt-contain_sf"/>
</dbReference>
<dbReference type="Pfam" id="PF13857">
    <property type="entry name" value="Ank_5"/>
    <property type="match status" value="1"/>
</dbReference>
<dbReference type="SUPFAM" id="SSF48403">
    <property type="entry name" value="Ankyrin repeat"/>
    <property type="match status" value="1"/>
</dbReference>
<dbReference type="PANTHER" id="PTHR24171:SF10">
    <property type="entry name" value="ANKYRIN REPEAT DOMAIN-CONTAINING PROTEIN 29-LIKE"/>
    <property type="match status" value="1"/>
</dbReference>
<dbReference type="Pfam" id="PF13637">
    <property type="entry name" value="Ank_4"/>
    <property type="match status" value="1"/>
</dbReference>
<sequence length="964" mass="105045">MNAAMLEVFSSRDATAELFLKSSIKGDAKNIQRLLALVADINYRPKDGKTALFHACFNGHEEIVQFLVSAGANLNQPSDSGSTALIAATQEGKVVIVQILVASGADIHHKTKHGLTALWSAAAKGHATIVQVLLDHGANVHQANKNAIAPLYIAAEEGQVEVVPLLLCHGADVNQCSRHGWTPLLAATRKGQSAVVEVLLQHGADVNSANEHGTTPLIAACFCRSSKVASMLLRAGADLTAQDKDGNSAADHLDRRNSVATTASLVKMCRDEAVVAFTKHQVEDVIAGYTRAIVIAKGCNTLDFILRSVAYFYFGNHTAAWNDISACIVLGTLDVHHTVGRKLHRLRRYDEATAVFQAGVDIDATDVACQIGLVEVEESKSVAKVFRADMFVALAKEPSTRQWLKDDTAFVQMLKEIVASPPTFHTQKSICLTGSLPPLATNPQAPITSFNQLVAYIRSCPPGTLWPLLASYFLSPESIAGNSHALFKAVNKKRLGTTYAVKLVPQETGELDFLAYMGEVQESTTHLVECFHWGHVAVAGFGCFALVMEQGQANCTNLLPQLQVQKYLRMKCIDDVAHAVGFLHCHNYIHGDLKLENVVNFGSFKLIDFDLATKMGQPLSPFCTPEYCPPELALNIRGTTPLVVASPQFDIWCLGVLVLKLFVKDGELVEFNDLDGPGIIHELATPGFSFQASLRAANLNGRQRKYLSKCLDPNPSTRASSMSTILKLVQLKSDETLYSLRTTSTISRASFDIQNLWLAKPLPCIWILEVAAKDVPMVLSKSVDRLQSTTFRLRFQCEMHAASVCCVSTGLQVVGGSLLMRTILPILKASAHFLKGMTLASYYDLYMGDGYQFDFQNALWHCLLVDALEPVHNLPLSTITSDAVLNSMVHHLENDDVEDDQANFIMDQLVQAFLESRCSQVLADAMKSLGLKSSNALNGLQRVVLGDGQVRWVCQKHADGLCAP</sequence>
<feature type="repeat" description="ANK" evidence="3">
    <location>
        <begin position="146"/>
        <end position="178"/>
    </location>
</feature>
<dbReference type="GO" id="GO:0085020">
    <property type="term" value="P:protein K6-linked ubiquitination"/>
    <property type="evidence" value="ECO:0007669"/>
    <property type="project" value="TreeGrafter"/>
</dbReference>
<keyword evidence="1" id="KW-0677">Repeat</keyword>
<dbReference type="PANTHER" id="PTHR24171">
    <property type="entry name" value="ANKYRIN REPEAT DOMAIN-CONTAINING PROTEIN 39-RELATED"/>
    <property type="match status" value="1"/>
</dbReference>
<evidence type="ECO:0000256" key="3">
    <source>
        <dbReference type="PROSITE-ProRule" id="PRU00023"/>
    </source>
</evidence>
<feature type="repeat" description="ANK" evidence="3">
    <location>
        <begin position="212"/>
        <end position="244"/>
    </location>
</feature>
<feature type="repeat" description="ANK" evidence="3">
    <location>
        <begin position="80"/>
        <end position="112"/>
    </location>
</feature>
<dbReference type="Gene3D" id="1.25.40.20">
    <property type="entry name" value="Ankyrin repeat-containing domain"/>
    <property type="match status" value="2"/>
</dbReference>
<dbReference type="PROSITE" id="PS50011">
    <property type="entry name" value="PROTEIN_KINASE_DOM"/>
    <property type="match status" value="1"/>
</dbReference>
<dbReference type="InterPro" id="IPR000719">
    <property type="entry name" value="Prot_kinase_dom"/>
</dbReference>